<evidence type="ECO:0000313" key="2">
    <source>
        <dbReference type="Proteomes" id="UP000012589"/>
    </source>
</evidence>
<organism evidence="1 2">
    <name type="scientific">Eubacterium plexicaudatum ASF492</name>
    <dbReference type="NCBI Taxonomy" id="1235802"/>
    <lineage>
        <taxon>Bacteria</taxon>
        <taxon>Bacillati</taxon>
        <taxon>Bacillota</taxon>
        <taxon>Clostridia</taxon>
        <taxon>Eubacteriales</taxon>
        <taxon>Eubacteriaceae</taxon>
        <taxon>Eubacterium</taxon>
    </lineage>
</organism>
<evidence type="ECO:0000313" key="1">
    <source>
        <dbReference type="EMBL" id="EMZ37602.1"/>
    </source>
</evidence>
<name>N2B7E2_9FIRM</name>
<dbReference type="Proteomes" id="UP000012589">
    <property type="component" value="Unassembled WGS sequence"/>
</dbReference>
<dbReference type="STRING" id="1235802.C823_00328"/>
<dbReference type="AlphaFoldDB" id="N2B7E2"/>
<dbReference type="HOGENOM" id="CLU_1324530_0_0_9"/>
<keyword evidence="2" id="KW-1185">Reference proteome</keyword>
<dbReference type="eggNOG" id="ENOG5031K0Q">
    <property type="taxonomic scope" value="Bacteria"/>
</dbReference>
<dbReference type="PATRIC" id="fig|1235802.3.peg.346"/>
<sequence length="206" mass="23858">MKDRTLVYMIFRTDCISLRTVSRSRKSPHHFYIPRSGLEALEHTPYMIAHDLNSFAVLRRDTCAGNIEIELTWLSGDGHAVSGYQETVILPYGQLAAYLDKSTSEDSPVVWKTLSIDNSHKQPQLVFKSSKNLHASLADNIVRHKLVRFLRDKFCWPQSERIEFYDDFLPYSFIFREYQGGKSVMTGGLILHNQDDRKKARYSIHT</sequence>
<dbReference type="EMBL" id="AQFT01000010">
    <property type="protein sequence ID" value="EMZ37602.1"/>
    <property type="molecule type" value="Genomic_DNA"/>
</dbReference>
<gene>
    <name evidence="1" type="ORF">C823_00328</name>
</gene>
<reference evidence="1 2" key="1">
    <citation type="journal article" date="2014" name="Genome Announc.">
        <title>Draft genome sequences of the altered schaedler flora, a defined bacterial community from gnotobiotic mice.</title>
        <authorList>
            <person name="Wannemuehler M.J."/>
            <person name="Overstreet A.M."/>
            <person name="Ward D.V."/>
            <person name="Phillips G.J."/>
        </authorList>
    </citation>
    <scope>NUCLEOTIDE SEQUENCE [LARGE SCALE GENOMIC DNA]</scope>
    <source>
        <strain evidence="1 2">ASF492</strain>
    </source>
</reference>
<accession>N2B7E2</accession>
<proteinExistence type="predicted"/>
<comment type="caution">
    <text evidence="1">The sequence shown here is derived from an EMBL/GenBank/DDBJ whole genome shotgun (WGS) entry which is preliminary data.</text>
</comment>
<protein>
    <submittedName>
        <fullName evidence="1">Uncharacterized protein</fullName>
    </submittedName>
</protein>